<keyword evidence="1" id="KW-1185">Reference proteome</keyword>
<dbReference type="OMA" id="LIGNICD"/>
<gene>
    <name evidence="2" type="primary">LOC113793384</name>
</gene>
<name>A0A6P6Y299_DERPT</name>
<accession>A0A6P6Y299</accession>
<dbReference type="PANTHER" id="PTHR16537">
    <property type="entry name" value="SJOEGREN SYNDROME/SCLERODERMA AUTOANTIGEN 1"/>
    <property type="match status" value="1"/>
</dbReference>
<proteinExistence type="predicted"/>
<dbReference type="Pfam" id="PF06677">
    <property type="entry name" value="Auto_anti-p27"/>
    <property type="match status" value="1"/>
</dbReference>
<protein>
    <submittedName>
        <fullName evidence="2">Uncharacterized protein C3B8.8-like</fullName>
    </submittedName>
</protein>
<dbReference type="InParanoid" id="A0A6P6Y299"/>
<dbReference type="Proteomes" id="UP000515146">
    <property type="component" value="Unplaced"/>
</dbReference>
<dbReference type="InterPro" id="IPR051888">
    <property type="entry name" value="UPF0148_domain"/>
</dbReference>
<dbReference type="AlphaFoldDB" id="A0A6P6Y299"/>
<organism evidence="1 2">
    <name type="scientific">Dermatophagoides pteronyssinus</name>
    <name type="common">European house dust mite</name>
    <dbReference type="NCBI Taxonomy" id="6956"/>
    <lineage>
        <taxon>Eukaryota</taxon>
        <taxon>Metazoa</taxon>
        <taxon>Ecdysozoa</taxon>
        <taxon>Arthropoda</taxon>
        <taxon>Chelicerata</taxon>
        <taxon>Arachnida</taxon>
        <taxon>Acari</taxon>
        <taxon>Acariformes</taxon>
        <taxon>Sarcoptiformes</taxon>
        <taxon>Astigmata</taxon>
        <taxon>Psoroptidia</taxon>
        <taxon>Analgoidea</taxon>
        <taxon>Pyroglyphidae</taxon>
        <taxon>Dermatophagoidinae</taxon>
        <taxon>Dermatophagoides</taxon>
    </lineage>
</organism>
<evidence type="ECO:0000313" key="1">
    <source>
        <dbReference type="Proteomes" id="UP000515146"/>
    </source>
</evidence>
<dbReference type="OrthoDB" id="28939at2759"/>
<dbReference type="PANTHER" id="PTHR16537:SF1">
    <property type="entry name" value="PROTEIN ZNRD2"/>
    <property type="match status" value="1"/>
</dbReference>
<evidence type="ECO:0000313" key="2">
    <source>
        <dbReference type="RefSeq" id="XP_027199211.1"/>
    </source>
</evidence>
<sequence>MNDPSMHFCAKNWSDFAGKISTTKMISRENADKISSLMGTYLLQGYTLLDDYCNSCKTPLMRKTLETPFCIYCDRIKKKSDNEERSPLSEKKSRMETLAMISDDEQSDENNLTSKIRLKMQKVIMNLTEELENQSTNLQQNLHASSEKMSLLLEMIDKTIVAMKKL</sequence>
<dbReference type="RefSeq" id="XP_027199211.1">
    <property type="nucleotide sequence ID" value="XM_027343410.1"/>
</dbReference>
<dbReference type="KEGG" id="dpte:113793384"/>
<reference evidence="2" key="1">
    <citation type="submission" date="2025-08" db="UniProtKB">
        <authorList>
            <consortium name="RefSeq"/>
        </authorList>
    </citation>
    <scope>IDENTIFICATION</scope>
    <source>
        <strain evidence="2">Airmid</strain>
    </source>
</reference>
<dbReference type="InterPro" id="IPR009563">
    <property type="entry name" value="SSSCA1"/>
</dbReference>